<dbReference type="Proteomes" id="UP000252100">
    <property type="component" value="Chromosome"/>
</dbReference>
<dbReference type="EMBL" id="CP031092">
    <property type="protein sequence ID" value="AXF57646.1"/>
    <property type="molecule type" value="Genomic_DNA"/>
</dbReference>
<protein>
    <submittedName>
        <fullName evidence="2">Uncharacterized protein</fullName>
    </submittedName>
</protein>
<dbReference type="OrthoDB" id="2706506at2"/>
<evidence type="ECO:0000313" key="3">
    <source>
        <dbReference type="Proteomes" id="UP000252100"/>
    </source>
</evidence>
<evidence type="ECO:0000313" key="2">
    <source>
        <dbReference type="EMBL" id="AXF57646.1"/>
    </source>
</evidence>
<keyword evidence="3" id="KW-1185">Reference proteome</keyword>
<accession>A0A345C365</accession>
<name>A0A345C365_9BACI</name>
<gene>
    <name evidence="2" type="ORF">DT065_17735</name>
</gene>
<dbReference type="KEGG" id="rue:DT065_17735"/>
<feature type="coiled-coil region" evidence="1">
    <location>
        <begin position="26"/>
        <end position="53"/>
    </location>
</feature>
<dbReference type="AlphaFoldDB" id="A0A345C365"/>
<evidence type="ECO:0000256" key="1">
    <source>
        <dbReference type="SAM" id="Coils"/>
    </source>
</evidence>
<reference evidence="2 3" key="1">
    <citation type="journal article" date="2018" name="J. Microbiol.">
        <title>Salicibibacter kimchii gen. nov., sp. nov., a moderately halophilic and alkalitolerant bacterium in the family Bacillaceae, isolated from kimchi.</title>
        <authorList>
            <person name="Jang J.Y."/>
            <person name="Oh Y.J."/>
            <person name="Lim S.K."/>
            <person name="Park H.K."/>
            <person name="Lee C."/>
            <person name="Kim J.Y."/>
            <person name="Lee M.A."/>
            <person name="Choi H.J."/>
        </authorList>
    </citation>
    <scope>NUCLEOTIDE SEQUENCE [LARGE SCALE GENOMIC DNA]</scope>
    <source>
        <strain evidence="2 3">NKC1-1</strain>
    </source>
</reference>
<organism evidence="2 3">
    <name type="scientific">Salicibibacter kimchii</name>
    <dbReference type="NCBI Taxonomy" id="2099786"/>
    <lineage>
        <taxon>Bacteria</taxon>
        <taxon>Bacillati</taxon>
        <taxon>Bacillota</taxon>
        <taxon>Bacilli</taxon>
        <taxon>Bacillales</taxon>
        <taxon>Bacillaceae</taxon>
        <taxon>Salicibibacter</taxon>
    </lineage>
</organism>
<keyword evidence="1" id="KW-0175">Coiled coil</keyword>
<dbReference type="RefSeq" id="WP_114375659.1">
    <property type="nucleotide sequence ID" value="NZ_CP031092.1"/>
</dbReference>
<sequence length="113" mass="13359">MPKRTYYVNLNPTSMEDITTSKIDDHELIEYEIEATEEQITDLQQLLLDVQTHDMELADLFSFRHFDENFTTADSERFQHGINQVYRTIYELGTQETKEKMDSMDQSPLSNDE</sequence>
<proteinExistence type="predicted"/>